<name>A0A9D4LPE4_DREPO</name>
<keyword evidence="2" id="KW-1185">Reference proteome</keyword>
<reference evidence="1" key="2">
    <citation type="submission" date="2020-11" db="EMBL/GenBank/DDBJ databases">
        <authorList>
            <person name="McCartney M.A."/>
            <person name="Auch B."/>
            <person name="Kono T."/>
            <person name="Mallez S."/>
            <person name="Becker A."/>
            <person name="Gohl D.M."/>
            <person name="Silverstein K.A.T."/>
            <person name="Koren S."/>
            <person name="Bechman K.B."/>
            <person name="Herman A."/>
            <person name="Abrahante J.E."/>
            <person name="Garbe J."/>
        </authorList>
    </citation>
    <scope>NUCLEOTIDE SEQUENCE</scope>
    <source>
        <strain evidence="1">Duluth1</strain>
        <tissue evidence="1">Whole animal</tissue>
    </source>
</reference>
<evidence type="ECO:0000313" key="1">
    <source>
        <dbReference type="EMBL" id="KAH3861760.1"/>
    </source>
</evidence>
<accession>A0A9D4LPE4</accession>
<proteinExistence type="predicted"/>
<reference evidence="1" key="1">
    <citation type="journal article" date="2019" name="bioRxiv">
        <title>The Genome of the Zebra Mussel, Dreissena polymorpha: A Resource for Invasive Species Research.</title>
        <authorList>
            <person name="McCartney M.A."/>
            <person name="Auch B."/>
            <person name="Kono T."/>
            <person name="Mallez S."/>
            <person name="Zhang Y."/>
            <person name="Obille A."/>
            <person name="Becker A."/>
            <person name="Abrahante J.E."/>
            <person name="Garbe J."/>
            <person name="Badalamenti J.P."/>
            <person name="Herman A."/>
            <person name="Mangelson H."/>
            <person name="Liachko I."/>
            <person name="Sullivan S."/>
            <person name="Sone E.D."/>
            <person name="Koren S."/>
            <person name="Silverstein K.A.T."/>
            <person name="Beckman K.B."/>
            <person name="Gohl D.M."/>
        </authorList>
    </citation>
    <scope>NUCLEOTIDE SEQUENCE</scope>
    <source>
        <strain evidence="1">Duluth1</strain>
        <tissue evidence="1">Whole animal</tissue>
    </source>
</reference>
<sequence>MRDNNTEFLRQSGLWWTAGSYLCTSGYVDYFTLCIQCFSDIRNVYKDLEHRDFPGDMSEPSQLSWLDTS</sequence>
<organism evidence="1 2">
    <name type="scientific">Dreissena polymorpha</name>
    <name type="common">Zebra mussel</name>
    <name type="synonym">Mytilus polymorpha</name>
    <dbReference type="NCBI Taxonomy" id="45954"/>
    <lineage>
        <taxon>Eukaryota</taxon>
        <taxon>Metazoa</taxon>
        <taxon>Spiralia</taxon>
        <taxon>Lophotrochozoa</taxon>
        <taxon>Mollusca</taxon>
        <taxon>Bivalvia</taxon>
        <taxon>Autobranchia</taxon>
        <taxon>Heteroconchia</taxon>
        <taxon>Euheterodonta</taxon>
        <taxon>Imparidentia</taxon>
        <taxon>Neoheterodontei</taxon>
        <taxon>Myida</taxon>
        <taxon>Dreissenoidea</taxon>
        <taxon>Dreissenidae</taxon>
        <taxon>Dreissena</taxon>
    </lineage>
</organism>
<dbReference type="Proteomes" id="UP000828390">
    <property type="component" value="Unassembled WGS sequence"/>
</dbReference>
<evidence type="ECO:0000313" key="2">
    <source>
        <dbReference type="Proteomes" id="UP000828390"/>
    </source>
</evidence>
<gene>
    <name evidence="1" type="ORF">DPMN_024710</name>
</gene>
<dbReference type="EMBL" id="JAIWYP010000002">
    <property type="protein sequence ID" value="KAH3861760.1"/>
    <property type="molecule type" value="Genomic_DNA"/>
</dbReference>
<dbReference type="AlphaFoldDB" id="A0A9D4LPE4"/>
<comment type="caution">
    <text evidence="1">The sequence shown here is derived from an EMBL/GenBank/DDBJ whole genome shotgun (WGS) entry which is preliminary data.</text>
</comment>
<protein>
    <submittedName>
        <fullName evidence="1">Uncharacterized protein</fullName>
    </submittedName>
</protein>